<sequence>MSESVPCNQRLHFKIMMKLLSLNFNWREMQMGKQRIEKTKKKKRHLRKI</sequence>
<reference evidence="1" key="1">
    <citation type="submission" date="2014-09" db="EMBL/GenBank/DDBJ databases">
        <authorList>
            <person name="Magalhaes I.L.F."/>
            <person name="Oliveira U."/>
            <person name="Santos F.R."/>
            <person name="Vidigal T.H.D.A."/>
            <person name="Brescovit A.D."/>
            <person name="Santos A.J."/>
        </authorList>
    </citation>
    <scope>NUCLEOTIDE SEQUENCE</scope>
    <source>
        <tissue evidence="1">Shoot tissue taken approximately 20 cm above the soil surface</tissue>
    </source>
</reference>
<protein>
    <submittedName>
        <fullName evidence="1">Uncharacterized protein</fullName>
    </submittedName>
</protein>
<evidence type="ECO:0000313" key="1">
    <source>
        <dbReference type="EMBL" id="JAD97997.1"/>
    </source>
</evidence>
<reference evidence="1" key="2">
    <citation type="journal article" date="2015" name="Data Brief">
        <title>Shoot transcriptome of the giant reed, Arundo donax.</title>
        <authorList>
            <person name="Barrero R.A."/>
            <person name="Guerrero F.D."/>
            <person name="Moolhuijzen P."/>
            <person name="Goolsby J.A."/>
            <person name="Tidwell J."/>
            <person name="Bellgard S.E."/>
            <person name="Bellgard M.I."/>
        </authorList>
    </citation>
    <scope>NUCLEOTIDE SEQUENCE</scope>
    <source>
        <tissue evidence="1">Shoot tissue taken approximately 20 cm above the soil surface</tissue>
    </source>
</reference>
<organism evidence="1">
    <name type="scientific">Arundo donax</name>
    <name type="common">Giant reed</name>
    <name type="synonym">Donax arundinaceus</name>
    <dbReference type="NCBI Taxonomy" id="35708"/>
    <lineage>
        <taxon>Eukaryota</taxon>
        <taxon>Viridiplantae</taxon>
        <taxon>Streptophyta</taxon>
        <taxon>Embryophyta</taxon>
        <taxon>Tracheophyta</taxon>
        <taxon>Spermatophyta</taxon>
        <taxon>Magnoliopsida</taxon>
        <taxon>Liliopsida</taxon>
        <taxon>Poales</taxon>
        <taxon>Poaceae</taxon>
        <taxon>PACMAD clade</taxon>
        <taxon>Arundinoideae</taxon>
        <taxon>Arundineae</taxon>
        <taxon>Arundo</taxon>
    </lineage>
</organism>
<accession>A0A0A9EPP3</accession>
<dbReference type="EMBL" id="GBRH01199898">
    <property type="protein sequence ID" value="JAD97997.1"/>
    <property type="molecule type" value="Transcribed_RNA"/>
</dbReference>
<dbReference type="AlphaFoldDB" id="A0A0A9EPP3"/>
<name>A0A0A9EPP3_ARUDO</name>
<proteinExistence type="predicted"/>